<dbReference type="InterPro" id="IPR009003">
    <property type="entry name" value="Peptidase_S1_PA"/>
</dbReference>
<evidence type="ECO:0000256" key="3">
    <source>
        <dbReference type="ARBA" id="ARBA00011245"/>
    </source>
</evidence>
<feature type="domain" description="SEA" evidence="18">
    <location>
        <begin position="46"/>
        <end position="167"/>
    </location>
</feature>
<evidence type="ECO:0000256" key="5">
    <source>
        <dbReference type="ARBA" id="ARBA00022525"/>
    </source>
</evidence>
<dbReference type="Proteomes" id="UP000314985">
    <property type="component" value="Chromosome 8"/>
</dbReference>
<dbReference type="SUPFAM" id="SSF50494">
    <property type="entry name" value="Trypsin-like serine proteases"/>
    <property type="match status" value="1"/>
</dbReference>
<keyword evidence="4" id="KW-1003">Cell membrane</keyword>
<evidence type="ECO:0000313" key="20">
    <source>
        <dbReference type="Ensembl" id="ENSSSCP00070013845.1"/>
    </source>
</evidence>
<accession>A0A4X1TGA4</accession>
<dbReference type="Proteomes" id="UP000694725">
    <property type="component" value="Unplaced"/>
</dbReference>
<dbReference type="Proteomes" id="UP000694720">
    <property type="component" value="Unplaced"/>
</dbReference>
<dbReference type="Pfam" id="PF00089">
    <property type="entry name" value="Trypsin"/>
    <property type="match status" value="1"/>
</dbReference>
<dbReference type="InterPro" id="IPR001314">
    <property type="entry name" value="Peptidase_S1A"/>
</dbReference>
<comment type="subunit">
    <text evidence="3">Monomer.</text>
</comment>
<dbReference type="PROSITE" id="PS00135">
    <property type="entry name" value="TRYPSIN_SER"/>
    <property type="match status" value="1"/>
</dbReference>
<dbReference type="AlphaFoldDB" id="A0A4X1TGA4"/>
<evidence type="ECO:0000256" key="14">
    <source>
        <dbReference type="ARBA" id="ARBA00023157"/>
    </source>
</evidence>
<evidence type="ECO:0000256" key="4">
    <source>
        <dbReference type="ARBA" id="ARBA00022475"/>
    </source>
</evidence>
<dbReference type="FunFam" id="2.40.10.10:FF:000003">
    <property type="entry name" value="Transmembrane serine protease 3"/>
    <property type="match status" value="1"/>
</dbReference>
<dbReference type="InterPro" id="IPR017329">
    <property type="entry name" value="Pept_S1A_HAT/DESC1"/>
</dbReference>
<evidence type="ECO:0000256" key="16">
    <source>
        <dbReference type="PIRSR" id="PIRSR037941-1"/>
    </source>
</evidence>
<dbReference type="GO" id="GO:0005576">
    <property type="term" value="C:extracellular region"/>
    <property type="evidence" value="ECO:0007669"/>
    <property type="project" value="UniProtKB-SubCell"/>
</dbReference>
<dbReference type="Ensembl" id="ENSSSCT00045002796.1">
    <property type="protein sequence ID" value="ENSSSCP00045001760.1"/>
    <property type="gene ID" value="ENSSSCG00045001773.1"/>
</dbReference>
<organism evidence="20 21">
    <name type="scientific">Sus scrofa</name>
    <name type="common">Pig</name>
    <dbReference type="NCBI Taxonomy" id="9823"/>
    <lineage>
        <taxon>Eukaryota</taxon>
        <taxon>Metazoa</taxon>
        <taxon>Chordata</taxon>
        <taxon>Craniata</taxon>
        <taxon>Vertebrata</taxon>
        <taxon>Euteleostomi</taxon>
        <taxon>Mammalia</taxon>
        <taxon>Eutheria</taxon>
        <taxon>Laurasiatheria</taxon>
        <taxon>Artiodactyla</taxon>
        <taxon>Suina</taxon>
        <taxon>Suidae</taxon>
        <taxon>Sus</taxon>
    </lineage>
</organism>
<protein>
    <recommendedName>
        <fullName evidence="15">Transmembrane protease serine</fullName>
        <ecNumber evidence="15">3.4.21.-</ecNumber>
    </recommendedName>
</protein>
<dbReference type="InterPro" id="IPR018114">
    <property type="entry name" value="TRYPSIN_HIS"/>
</dbReference>
<dbReference type="Gene3D" id="3.30.70.960">
    <property type="entry name" value="SEA domain"/>
    <property type="match status" value="1"/>
</dbReference>
<dbReference type="Pfam" id="PF01390">
    <property type="entry name" value="SEA"/>
    <property type="match status" value="1"/>
</dbReference>
<dbReference type="Proteomes" id="UP000694728">
    <property type="component" value="Unplaced"/>
</dbReference>
<dbReference type="InterPro" id="IPR036364">
    <property type="entry name" value="SEA_dom_sf"/>
</dbReference>
<keyword evidence="6 15" id="KW-0645">Protease</keyword>
<dbReference type="Ensembl" id="ENSSSCT00035027792.1">
    <property type="protein sequence ID" value="ENSSSCP00035010654.1"/>
    <property type="gene ID" value="ENSSSCG00035021323.1"/>
</dbReference>
<dbReference type="Proteomes" id="UP000694724">
    <property type="component" value="Unplaced"/>
</dbReference>
<keyword evidence="8 15" id="KW-0378">Hydrolase</keyword>
<evidence type="ECO:0000256" key="8">
    <source>
        <dbReference type="ARBA" id="ARBA00022801"/>
    </source>
</evidence>
<dbReference type="PROSITE" id="PS00134">
    <property type="entry name" value="TRYPSIN_HIS"/>
    <property type="match status" value="1"/>
</dbReference>
<dbReference type="InterPro" id="IPR000082">
    <property type="entry name" value="SEA_dom"/>
</dbReference>
<dbReference type="Ensembl" id="ENSSSCT00055041875.1">
    <property type="protein sequence ID" value="ENSSSCP00055033339.1"/>
    <property type="gene ID" value="ENSSSCG00055021319.1"/>
</dbReference>
<feature type="active site" description="Charge relay system" evidence="16">
    <location>
        <position position="227"/>
    </location>
</feature>
<sequence>MYRPATVRSASRSLNPYTVCFIVVAVVVILAVTIALLVHFLAFDQKAYFYHSRFQILNVEYSDELNSPATQKYRSLSGRIESMITRTFKESNLRNQFVRAHVVKLRQSGSGVIADIVMKFKFTRYNNGASMKSRIESVLRQMLNNTGNLVMNPSTELTPITDQDTVNIFTQGCGARPDLITLSEERIIGGTKAEEGDWPWQVSLQRNNLHHCGGVLISNRWILTAAHCFRSYSDPRQWTVTFGISTIFPKDRIGVRNILIHNNYNPETHENDIALVQLNREVAFTKNIHSVCLPEATQTIPPGSTAYVTGWGSQRYSGNTVPDLEQVRVNIISNDVCNSPAGYNGDVLPGMLCAGLPEGGADACQGDSGGPLQQEDSRRLWFLVGIVSWGYQCGLPDKPGVYTRVTAYRDWIAQQTGI</sequence>
<dbReference type="SUPFAM" id="SSF82671">
    <property type="entry name" value="SEA domain"/>
    <property type="match status" value="1"/>
</dbReference>
<dbReference type="Ensembl" id="ENSSSCT00050097787.1">
    <property type="protein sequence ID" value="ENSSSCP00050042165.1"/>
    <property type="gene ID" value="ENSSSCG00050071675.1"/>
</dbReference>
<evidence type="ECO:0000313" key="21">
    <source>
        <dbReference type="Proteomes" id="UP000314985"/>
    </source>
</evidence>
<dbReference type="Gene3D" id="2.40.10.10">
    <property type="entry name" value="Trypsin-like serine proteases"/>
    <property type="match status" value="2"/>
</dbReference>
<dbReference type="PROSITE" id="PS50024">
    <property type="entry name" value="SEA"/>
    <property type="match status" value="1"/>
</dbReference>
<evidence type="ECO:0000256" key="10">
    <source>
        <dbReference type="ARBA" id="ARBA00022968"/>
    </source>
</evidence>
<reference evidence="20" key="2">
    <citation type="submission" date="2025-05" db="UniProtKB">
        <authorList>
            <consortium name="Ensembl"/>
        </authorList>
    </citation>
    <scope>IDENTIFICATION</scope>
</reference>
<name>A0A4X1TGA4_PIG</name>
<dbReference type="GO" id="GO:0005886">
    <property type="term" value="C:plasma membrane"/>
    <property type="evidence" value="ECO:0007669"/>
    <property type="project" value="UniProtKB-SubCell"/>
</dbReference>
<evidence type="ECO:0000256" key="6">
    <source>
        <dbReference type="ARBA" id="ARBA00022670"/>
    </source>
</evidence>
<keyword evidence="12 15" id="KW-0472">Membrane</keyword>
<keyword evidence="9 15" id="KW-0720">Serine protease</keyword>
<dbReference type="GO" id="GO:0006508">
    <property type="term" value="P:proteolysis"/>
    <property type="evidence" value="ECO:0007669"/>
    <property type="project" value="UniProtKB-KW"/>
</dbReference>
<reference evidence="20 21" key="1">
    <citation type="submission" date="2017-08" db="EMBL/GenBank/DDBJ databases">
        <title>USMARCv1.0.</title>
        <authorList>
            <person name="Hannum G.I."/>
            <person name="Koren S."/>
            <person name="Schroeder S.G."/>
            <person name="Chin S.C."/>
            <person name="Nonneman D.J."/>
            <person name="Becker S.A."/>
            <person name="Rosen B.D."/>
            <person name="Bickhart D.M."/>
            <person name="Putnam N.H."/>
            <person name="Green R.E."/>
            <person name="Tuggle C.K."/>
            <person name="Liu H."/>
            <person name="Rohrer G.A."/>
            <person name="Warr A."/>
            <person name="Hall R."/>
            <person name="Kim K."/>
            <person name="Hume D.A."/>
            <person name="Talbot R."/>
            <person name="Chow W."/>
            <person name="Howe K."/>
            <person name="Schwartz A.S."/>
            <person name="Watson M."/>
            <person name="Archibald A.L."/>
            <person name="Phillippy A.M."/>
            <person name="Smith T.P.L."/>
        </authorList>
    </citation>
    <scope>NUCLEOTIDE SEQUENCE [LARGE SCALE GENOMIC DNA]</scope>
</reference>
<evidence type="ECO:0000256" key="15">
    <source>
        <dbReference type="PIRNR" id="PIRNR037941"/>
    </source>
</evidence>
<dbReference type="InterPro" id="IPR033116">
    <property type="entry name" value="TRYPSIN_SER"/>
</dbReference>
<dbReference type="Proteomes" id="UP000694571">
    <property type="component" value="Unplaced"/>
</dbReference>
<dbReference type="GO" id="GO:0004252">
    <property type="term" value="F:serine-type endopeptidase activity"/>
    <property type="evidence" value="ECO:0007669"/>
    <property type="project" value="UniProtKB-UniRule"/>
</dbReference>
<evidence type="ECO:0000256" key="2">
    <source>
        <dbReference type="ARBA" id="ARBA00004613"/>
    </source>
</evidence>
<proteinExistence type="inferred from homology"/>
<evidence type="ECO:0000256" key="7">
    <source>
        <dbReference type="ARBA" id="ARBA00022692"/>
    </source>
</evidence>
<evidence type="ECO:0000256" key="1">
    <source>
        <dbReference type="ARBA" id="ARBA00004401"/>
    </source>
</evidence>
<dbReference type="CDD" id="cd00190">
    <property type="entry name" value="Tryp_SPc"/>
    <property type="match status" value="1"/>
</dbReference>
<keyword evidence="13" id="KW-0865">Zymogen</keyword>
<keyword evidence="5" id="KW-0964">Secreted</keyword>
<dbReference type="Ensembl" id="ENSSSCT00070016701.1">
    <property type="protein sequence ID" value="ENSSSCP00070013845.1"/>
    <property type="gene ID" value="ENSSSCG00070008630.1"/>
</dbReference>
<evidence type="ECO:0000256" key="12">
    <source>
        <dbReference type="ARBA" id="ARBA00023136"/>
    </source>
</evidence>
<evidence type="ECO:0000259" key="18">
    <source>
        <dbReference type="PROSITE" id="PS50024"/>
    </source>
</evidence>
<feature type="active site" description="Charge relay system" evidence="16">
    <location>
        <position position="272"/>
    </location>
</feature>
<keyword evidence="14" id="KW-1015">Disulfide bond</keyword>
<dbReference type="PIRSF" id="PIRSF037941">
    <property type="entry name" value="TMPRSS11ABCDE"/>
    <property type="match status" value="1"/>
</dbReference>
<evidence type="ECO:0000256" key="11">
    <source>
        <dbReference type="ARBA" id="ARBA00022989"/>
    </source>
</evidence>
<keyword evidence="7 17" id="KW-0812">Transmembrane</keyword>
<dbReference type="Proteomes" id="UP000694727">
    <property type="component" value="Unplaced"/>
</dbReference>
<dbReference type="PANTHER" id="PTHR24252">
    <property type="entry name" value="ACROSIN-RELATED"/>
    <property type="match status" value="1"/>
</dbReference>
<feature type="transmembrane region" description="Helical" evidence="17">
    <location>
        <begin position="16"/>
        <end position="43"/>
    </location>
</feature>
<evidence type="ECO:0000256" key="9">
    <source>
        <dbReference type="ARBA" id="ARBA00022825"/>
    </source>
</evidence>
<dbReference type="PRINTS" id="PR00722">
    <property type="entry name" value="CHYMOTRYPSIN"/>
</dbReference>
<evidence type="ECO:0000256" key="13">
    <source>
        <dbReference type="ARBA" id="ARBA00023145"/>
    </source>
</evidence>
<dbReference type="PANTHER" id="PTHR24252:SF7">
    <property type="entry name" value="HYALIN"/>
    <property type="match status" value="1"/>
</dbReference>
<evidence type="ECO:0000256" key="17">
    <source>
        <dbReference type="SAM" id="Phobius"/>
    </source>
</evidence>
<feature type="domain" description="Peptidase S1" evidence="19">
    <location>
        <begin position="187"/>
        <end position="417"/>
    </location>
</feature>
<comment type="subcellular location">
    <subcellularLocation>
        <location evidence="1">Cell membrane</location>
        <topology evidence="1">Single-pass type II membrane protein</topology>
    </subcellularLocation>
    <subcellularLocation>
        <location evidence="2">Secreted</location>
    </subcellularLocation>
</comment>
<keyword evidence="11 17" id="KW-1133">Transmembrane helix</keyword>
<comment type="similarity">
    <text evidence="15">Belongs to the peptidase S1 family.</text>
</comment>
<dbReference type="SMART" id="SM00020">
    <property type="entry name" value="Tryp_SPc"/>
    <property type="match status" value="1"/>
</dbReference>
<dbReference type="EC" id="3.4.21.-" evidence="15"/>
<dbReference type="InterPro" id="IPR001254">
    <property type="entry name" value="Trypsin_dom"/>
</dbReference>
<feature type="active site" description="Charge relay system" evidence="16">
    <location>
        <position position="368"/>
    </location>
</feature>
<dbReference type="FunFam" id="3.30.70.960:FF:000010">
    <property type="entry name" value="Transmembrane protease serine"/>
    <property type="match status" value="1"/>
</dbReference>
<dbReference type="Ensembl" id="ENSSSCT00065068948.1">
    <property type="protein sequence ID" value="ENSSSCP00065030027.1"/>
    <property type="gene ID" value="ENSSSCG00065050335.1"/>
</dbReference>
<evidence type="ECO:0000259" key="19">
    <source>
        <dbReference type="PROSITE" id="PS50240"/>
    </source>
</evidence>
<dbReference type="PROSITE" id="PS50240">
    <property type="entry name" value="TRYPSIN_DOM"/>
    <property type="match status" value="1"/>
</dbReference>
<keyword evidence="10" id="KW-0735">Signal-anchor</keyword>
<dbReference type="InterPro" id="IPR043504">
    <property type="entry name" value="Peptidase_S1_PA_chymotrypsin"/>
</dbReference>
<dbReference type="Ensembl" id="ENSSSCT00025049755.1">
    <property type="protein sequence ID" value="ENSSSCP00025021266.1"/>
    <property type="gene ID" value="ENSSSCG00025036533.1"/>
</dbReference>